<dbReference type="STRING" id="65489.A0A0D3HHR7"/>
<accession>A0A0D3HHR7</accession>
<dbReference type="PANTHER" id="PTHR33179">
    <property type="entry name" value="VQ MOTIF-CONTAINING PROTEIN"/>
    <property type="match status" value="1"/>
</dbReference>
<dbReference type="GO" id="GO:0005634">
    <property type="term" value="C:nucleus"/>
    <property type="evidence" value="ECO:0007669"/>
    <property type="project" value="TreeGrafter"/>
</dbReference>
<feature type="domain" description="VQ" evidence="2">
    <location>
        <begin position="100"/>
        <end position="125"/>
    </location>
</feature>
<dbReference type="PANTHER" id="PTHR33179:SF64">
    <property type="entry name" value="OS11G0131100 PROTEIN"/>
    <property type="match status" value="1"/>
</dbReference>
<dbReference type="EnsemblPlants" id="OBART11G01850.1">
    <property type="protein sequence ID" value="OBART11G01850.1"/>
    <property type="gene ID" value="OBART11G01850"/>
</dbReference>
<dbReference type="GO" id="GO:0005516">
    <property type="term" value="F:calmodulin binding"/>
    <property type="evidence" value="ECO:0007669"/>
    <property type="project" value="TreeGrafter"/>
</dbReference>
<feature type="region of interest" description="Disordered" evidence="1">
    <location>
        <begin position="83"/>
        <end position="103"/>
    </location>
</feature>
<dbReference type="Gramene" id="OBART11G01850.1">
    <property type="protein sequence ID" value="OBART11G01850.1"/>
    <property type="gene ID" value="OBART11G01850"/>
</dbReference>
<dbReference type="Pfam" id="PF05678">
    <property type="entry name" value="VQ"/>
    <property type="match status" value="1"/>
</dbReference>
<protein>
    <recommendedName>
        <fullName evidence="2">VQ domain-containing protein</fullName>
    </recommendedName>
</protein>
<feature type="compositionally biased region" description="Basic residues" evidence="1">
    <location>
        <begin position="85"/>
        <end position="98"/>
    </location>
</feature>
<keyword evidence="4" id="KW-1185">Reference proteome</keyword>
<proteinExistence type="predicted"/>
<organism evidence="3">
    <name type="scientific">Oryza barthii</name>
    <dbReference type="NCBI Taxonomy" id="65489"/>
    <lineage>
        <taxon>Eukaryota</taxon>
        <taxon>Viridiplantae</taxon>
        <taxon>Streptophyta</taxon>
        <taxon>Embryophyta</taxon>
        <taxon>Tracheophyta</taxon>
        <taxon>Spermatophyta</taxon>
        <taxon>Magnoliopsida</taxon>
        <taxon>Liliopsida</taxon>
        <taxon>Poales</taxon>
        <taxon>Poaceae</taxon>
        <taxon>BOP clade</taxon>
        <taxon>Oryzoideae</taxon>
        <taxon>Oryzeae</taxon>
        <taxon>Oryzinae</taxon>
        <taxon>Oryza</taxon>
    </lineage>
</organism>
<dbReference type="GO" id="GO:0006970">
    <property type="term" value="P:response to osmotic stress"/>
    <property type="evidence" value="ECO:0007669"/>
    <property type="project" value="TreeGrafter"/>
</dbReference>
<reference evidence="3" key="2">
    <citation type="submission" date="2015-03" db="UniProtKB">
        <authorList>
            <consortium name="EnsemblPlants"/>
        </authorList>
    </citation>
    <scope>IDENTIFICATION</scope>
</reference>
<evidence type="ECO:0000256" key="1">
    <source>
        <dbReference type="SAM" id="MobiDB-lite"/>
    </source>
</evidence>
<dbReference type="PaxDb" id="65489-OBART11G01850.1"/>
<dbReference type="InterPro" id="IPR039609">
    <property type="entry name" value="VQ_15/22"/>
</dbReference>
<dbReference type="Proteomes" id="UP000026960">
    <property type="component" value="Chromosome 11"/>
</dbReference>
<dbReference type="eggNOG" id="ENOG502S2VA">
    <property type="taxonomic scope" value="Eukaryota"/>
</dbReference>
<evidence type="ECO:0000313" key="4">
    <source>
        <dbReference type="Proteomes" id="UP000026960"/>
    </source>
</evidence>
<evidence type="ECO:0000313" key="3">
    <source>
        <dbReference type="EnsemblPlants" id="OBART11G01850.1"/>
    </source>
</evidence>
<reference evidence="3" key="1">
    <citation type="journal article" date="2009" name="Rice">
        <title>De Novo Next Generation Sequencing of Plant Genomes.</title>
        <authorList>
            <person name="Rounsley S."/>
            <person name="Marri P.R."/>
            <person name="Yu Y."/>
            <person name="He R."/>
            <person name="Sisneros N."/>
            <person name="Goicoechea J.L."/>
            <person name="Lee S.J."/>
            <person name="Angelova A."/>
            <person name="Kudrna D."/>
            <person name="Luo M."/>
            <person name="Affourtit J."/>
            <person name="Desany B."/>
            <person name="Knight J."/>
            <person name="Niazi F."/>
            <person name="Egholm M."/>
            <person name="Wing R.A."/>
        </authorList>
    </citation>
    <scope>NUCLEOTIDE SEQUENCE [LARGE SCALE GENOMIC DNA]</scope>
    <source>
        <strain evidence="3">cv. IRGC 105608</strain>
    </source>
</reference>
<evidence type="ECO:0000259" key="2">
    <source>
        <dbReference type="Pfam" id="PF05678"/>
    </source>
</evidence>
<dbReference type="InterPro" id="IPR008889">
    <property type="entry name" value="VQ"/>
</dbReference>
<sequence>MERHIIGHPLVSPEVSVHPQSSSPRATLAAEHPPIVDAHRRHAHARLLHLLLPLASSRPHASPPPPPPAAATLHRHFRAAAAAAGRRRIAKRRPRPSRRLPTTYISADPANFRRMVHQVTGADDLPPPPPPSLSPTTTELLRHAAPAGSPGPAGALMLPTLDTSAFLLGRRAEPTAAAAPCDVSVALVGGAGNSYSNNSSCSSSGNCGGGFPTLDSWDLLLDKHSFQQYNCSSTISLNMWFLIIW</sequence>
<name>A0A0D3HHR7_9ORYZ</name>
<feature type="region of interest" description="Disordered" evidence="1">
    <location>
        <begin position="1"/>
        <end position="29"/>
    </location>
</feature>
<dbReference type="AlphaFoldDB" id="A0A0D3HHR7"/>
<dbReference type="HOGENOM" id="CLU_1135006_0_0_1"/>